<dbReference type="WBParaSite" id="SSLN_0001752201-mRNA-1">
    <property type="protein sequence ID" value="SSLN_0001752201-mRNA-1"/>
    <property type="gene ID" value="SSLN_0001752201"/>
</dbReference>
<accession>A0A183TK77</accession>
<reference evidence="2" key="1">
    <citation type="submission" date="2016-06" db="UniProtKB">
        <authorList>
            <consortium name="WormBaseParasite"/>
        </authorList>
    </citation>
    <scope>IDENTIFICATION</scope>
</reference>
<evidence type="ECO:0000313" key="2">
    <source>
        <dbReference type="WBParaSite" id="SSLN_0001752201-mRNA-1"/>
    </source>
</evidence>
<protein>
    <submittedName>
        <fullName evidence="2">RBPJ-interacting and tubulin-associated protein</fullName>
    </submittedName>
</protein>
<organism evidence="2">
    <name type="scientific">Schistocephalus solidus</name>
    <name type="common">Tapeworm</name>
    <dbReference type="NCBI Taxonomy" id="70667"/>
    <lineage>
        <taxon>Eukaryota</taxon>
        <taxon>Metazoa</taxon>
        <taxon>Spiralia</taxon>
        <taxon>Lophotrochozoa</taxon>
        <taxon>Platyhelminthes</taxon>
        <taxon>Cestoda</taxon>
        <taxon>Eucestoda</taxon>
        <taxon>Diphyllobothriidea</taxon>
        <taxon>Diphyllobothriidae</taxon>
        <taxon>Schistocephalus</taxon>
    </lineage>
</organism>
<evidence type="ECO:0000256" key="1">
    <source>
        <dbReference type="SAM" id="MobiDB-lite"/>
    </source>
</evidence>
<dbReference type="AlphaFoldDB" id="A0A183TK77"/>
<sequence length="148" mass="16254">LSTDIPSKEPPLFSFLAVPPCTGRRNSKAFLTGPQPSPTPPSTDRRKWKPTPTSISCPLAKNPSGSCNSSPAGKHLDQTRSRLCATPGFRSNSETSYHQRKILFRMSDNRGSHSPISGTEWDPELASPRQADWDLPVSWSIRLSVTPI</sequence>
<proteinExistence type="predicted"/>
<feature type="region of interest" description="Disordered" evidence="1">
    <location>
        <begin position="1"/>
        <end position="75"/>
    </location>
</feature>
<name>A0A183TK77_SCHSO</name>